<dbReference type="RefSeq" id="WP_263996905.1">
    <property type="nucleotide sequence ID" value="NZ_JACKVK010000008.1"/>
</dbReference>
<gene>
    <name evidence="2" type="ORF">H7K45_16575</name>
</gene>
<dbReference type="AlphaFoldDB" id="A0A9X3C318"/>
<reference evidence="2" key="1">
    <citation type="submission" date="2020-07" db="EMBL/GenBank/DDBJ databases">
        <authorList>
            <person name="Pettersson B.M.F."/>
            <person name="Behra P.R.K."/>
            <person name="Ramesh M."/>
            <person name="Das S."/>
            <person name="Dasgupta S."/>
            <person name="Kirsebom L.A."/>
        </authorList>
    </citation>
    <scope>NUCLEOTIDE SEQUENCE</scope>
    <source>
        <strain evidence="2">DSM 44838</strain>
    </source>
</reference>
<dbReference type="Gene3D" id="1.10.10.2840">
    <property type="entry name" value="PucR C-terminal helix-turn-helix domain"/>
    <property type="match status" value="1"/>
</dbReference>
<accession>A0A9X3C318</accession>
<proteinExistence type="predicted"/>
<protein>
    <submittedName>
        <fullName evidence="2">Helix-turn-helix domain-containing protein</fullName>
    </submittedName>
</protein>
<dbReference type="InterPro" id="IPR025736">
    <property type="entry name" value="PucR_C-HTH_dom"/>
</dbReference>
<dbReference type="InterPro" id="IPR042070">
    <property type="entry name" value="PucR_C-HTH_sf"/>
</dbReference>
<dbReference type="Pfam" id="PF13556">
    <property type="entry name" value="HTH_30"/>
    <property type="match status" value="1"/>
</dbReference>
<dbReference type="InterPro" id="IPR051448">
    <property type="entry name" value="CdaR-like_regulators"/>
</dbReference>
<keyword evidence="3" id="KW-1185">Reference proteome</keyword>
<dbReference type="PANTHER" id="PTHR33744">
    <property type="entry name" value="CARBOHYDRATE DIACID REGULATOR"/>
    <property type="match status" value="1"/>
</dbReference>
<evidence type="ECO:0000313" key="2">
    <source>
        <dbReference type="EMBL" id="MCV7422166.1"/>
    </source>
</evidence>
<feature type="domain" description="PucR C-terminal helix-turn-helix" evidence="1">
    <location>
        <begin position="88"/>
        <end position="136"/>
    </location>
</feature>
<sequence length="146" mass="16097">MLHAHCLDVAIGVGLWRMGLPGAAASATDAEESLAYGRWRGGDRVVRFERDWLSITLFQREARLEPLLRPERGASSLHGDAAVAVGGLLDNGFSFSATGRALHLHPNTVRHRVERWQQLTGWDVRTRQGLLRSIAALGLNRQHDGS</sequence>
<organism evidence="2 3">
    <name type="scientific">Mycobacterium yunnanensis</name>
    <dbReference type="NCBI Taxonomy" id="368477"/>
    <lineage>
        <taxon>Bacteria</taxon>
        <taxon>Bacillati</taxon>
        <taxon>Actinomycetota</taxon>
        <taxon>Actinomycetes</taxon>
        <taxon>Mycobacteriales</taxon>
        <taxon>Mycobacteriaceae</taxon>
        <taxon>Mycobacterium</taxon>
    </lineage>
</organism>
<dbReference type="EMBL" id="JACKVK010000008">
    <property type="protein sequence ID" value="MCV7422166.1"/>
    <property type="molecule type" value="Genomic_DNA"/>
</dbReference>
<dbReference type="Proteomes" id="UP001141629">
    <property type="component" value="Unassembled WGS sequence"/>
</dbReference>
<evidence type="ECO:0000313" key="3">
    <source>
        <dbReference type="Proteomes" id="UP001141629"/>
    </source>
</evidence>
<evidence type="ECO:0000259" key="1">
    <source>
        <dbReference type="Pfam" id="PF13556"/>
    </source>
</evidence>
<reference evidence="2" key="2">
    <citation type="journal article" date="2022" name="BMC Genomics">
        <title>Comparative genome analysis of mycobacteria focusing on tRNA and non-coding RNA.</title>
        <authorList>
            <person name="Behra P.R.K."/>
            <person name="Pettersson B.M.F."/>
            <person name="Ramesh M."/>
            <person name="Das S."/>
            <person name="Dasgupta S."/>
            <person name="Kirsebom L.A."/>
        </authorList>
    </citation>
    <scope>NUCLEOTIDE SEQUENCE</scope>
    <source>
        <strain evidence="2">DSM 44838</strain>
    </source>
</reference>
<name>A0A9X3C318_9MYCO</name>
<comment type="caution">
    <text evidence="2">The sequence shown here is derived from an EMBL/GenBank/DDBJ whole genome shotgun (WGS) entry which is preliminary data.</text>
</comment>